<dbReference type="STRING" id="158607.A0A2P5I6K8"/>
<feature type="compositionally biased region" description="Polar residues" evidence="4">
    <location>
        <begin position="1247"/>
        <end position="1256"/>
    </location>
</feature>
<feature type="region of interest" description="Disordered" evidence="4">
    <location>
        <begin position="1189"/>
        <end position="1457"/>
    </location>
</feature>
<dbReference type="Pfam" id="PF00651">
    <property type="entry name" value="BTB"/>
    <property type="match status" value="1"/>
</dbReference>
<dbReference type="SMART" id="SM00225">
    <property type="entry name" value="BTB"/>
    <property type="match status" value="1"/>
</dbReference>
<feature type="region of interest" description="Disordered" evidence="4">
    <location>
        <begin position="195"/>
        <end position="225"/>
    </location>
</feature>
<dbReference type="PROSITE" id="PS50097">
    <property type="entry name" value="BTB"/>
    <property type="match status" value="1"/>
</dbReference>
<dbReference type="InterPro" id="IPR000210">
    <property type="entry name" value="BTB/POZ_dom"/>
</dbReference>
<feature type="repeat" description="ANK" evidence="2">
    <location>
        <begin position="129"/>
        <end position="152"/>
    </location>
</feature>
<feature type="compositionally biased region" description="Basic and acidic residues" evidence="4">
    <location>
        <begin position="1568"/>
        <end position="1579"/>
    </location>
</feature>
<evidence type="ECO:0000256" key="3">
    <source>
        <dbReference type="PROSITE-ProRule" id="PRU00235"/>
    </source>
</evidence>
<keyword evidence="2" id="KW-0040">ANK repeat</keyword>
<dbReference type="Pfam" id="PF13637">
    <property type="entry name" value="Ank_4"/>
    <property type="match status" value="1"/>
</dbReference>
<dbReference type="Proteomes" id="UP000094444">
    <property type="component" value="Unassembled WGS sequence"/>
</dbReference>
<feature type="compositionally biased region" description="Low complexity" evidence="4">
    <location>
        <begin position="1544"/>
        <end position="1567"/>
    </location>
</feature>
<dbReference type="PANTHER" id="PTHR22872">
    <property type="entry name" value="BTK-BINDING PROTEIN-RELATED"/>
    <property type="match status" value="1"/>
</dbReference>
<protein>
    <recommendedName>
        <fullName evidence="5">BTB domain-containing protein</fullName>
    </recommendedName>
</protein>
<dbReference type="SUPFAM" id="SSF48403">
    <property type="entry name" value="Ankyrin repeat"/>
    <property type="match status" value="1"/>
</dbReference>
<dbReference type="PRINTS" id="PR00633">
    <property type="entry name" value="RCCNDNSATION"/>
</dbReference>
<feature type="repeat" description="RCC1" evidence="3">
    <location>
        <begin position="318"/>
        <end position="370"/>
    </location>
</feature>
<dbReference type="InterPro" id="IPR051625">
    <property type="entry name" value="Signaling_Regulatory_Domain"/>
</dbReference>
<keyword evidence="7" id="KW-1185">Reference proteome</keyword>
<dbReference type="Gene3D" id="2.130.10.30">
    <property type="entry name" value="Regulator of chromosome condensation 1/beta-lactamase-inhibitor protein II"/>
    <property type="match status" value="1"/>
</dbReference>
<keyword evidence="1" id="KW-0677">Repeat</keyword>
<feature type="compositionally biased region" description="Basic and acidic residues" evidence="4">
    <location>
        <begin position="1499"/>
        <end position="1522"/>
    </location>
</feature>
<sequence>MSHNLLWKAYHEDNVDRFRRLLAPATYNAQSSSKSPSVGTGGGAGSPGAFGTSPRNAFKSRKASALGPSAGGARSGNVNFGRAEVNSRDYMGLTILLRAASSDSANAIAFVETLLDHPAVDIYVQDPESGWNALHRALYTGNVSIARLLLEKERRNLAGLTVGASVSRVGRLIKTKDNEGNSPFDLYNSTIGERDLKSVDDADHSDDDSQSEEMPATTDNTGNSGMLDLVNGTEVFAFGSNKNLSLGLGDEDDRQYPERVYLERPDHLIQKFYEEYLEKGGVETPEQVPTLTRHKELLVRDVALSKYHSAILTTDPVSNLYVCGIGRGGRLGLGDENTRFTYAPVQGGLTNKKVTQVALGQNHTLAVTSEGGLYSWGSNVDSALGYALPEPLPGEEAMSLLPRQLFGPLKKEAIVGVAASTIHSVAFTSTGSLYCWGRNTGQLALMDADSRSLEVQQTPRKVAASLLNSGITMVSAIDKATTCLLANYTVVVFTSYGYNVVKFPFGEAGLTSHLMGNYSMSSRYDAERNRIKYVASGGETIVGVSGRGDLFSMNLTKKADTQLSMSTTNPSKIKGAVSQPICIWSAHKDGVRSVDVGEHGAVIISTQSGAVWRRIIRAKAKDTHVAGSMAGSSEAKRKDFKFQRVPGITNIVTVRSSVFGAFAAVRKDSEVMGQQVNVGRQTLWDDIAPLNCLRDFKSSDPGPKGKGILKTWDATTLHQKLGSVAYEVLKSPDLEKDIQNYLFLWRSANESTQSALEMVIRSSSLPELQVPIHSWILTARSPVLRQALWCFRTSGTYKTSDVFVIEKLGEKIAVTFAGLDIISLLNLVVYMYEDRVIPAWNYTRHDPSLVYRYRQIRAEVVKTASNLELGKLETAAQKQVDPQRQLDEDLRSAVESPQFFEDADAVVELDGDETLVHSSLLCQRCPFFEGLFYGRSQGMWLASRLAAHGPSERIPVDLKHIDPETFKFVLGYLYADIGDQMFDGVVTDNLDEFTDLVMDVLSVANELMLDRLSQICQQVLARFINTRNIAHFLNAISPCSVTEFKDAGLEYITLQLENMLENNLLAELDEELLIDLDEVVRSNQLARYPFARSGRAALLLHEQYPNLAQDIDEERQRRVKEMAFKASQKEDEKKLSSSLKGRFGSLEDIQPASPSLEKFKGKWAAKRNEPFSPDLRPKAGQADLMFDMDEDEGPLESPSLRPKRAVGSRQKTELDQIPPLSDSFRGQRPKPSRDSALGSPPAGLGLDSTSMTGQPSATPPVKSGSPWASAKLPTAKLDLKEIMNETPPARSALSAGLAAQQARDASAKPSQTRLSQKERKKLQHLQAEQAAVFAKELSDKTPWEKPKADSRPSPWKAASAESKVAPKDSRADAPQSAPPVTKPLVAAEASPKSIPRRTQSPDTRHSGQSRPPAATPPVRPPPRTSSTSTFSGDMSSKPVVPHSKSYIKPATKSEPIIGLSMADIIDQERRTLESAKEAVAKRSLMEIQQEQAFQEWWEEESRRTQEEEARRSNREREREEGKSSGGGKGRRGRSGKPRGGGRGAVASGANPGAIPGPGPVAAAVAEGEAARQRDLDSGRGGRGNRRGRGRGGAAKAST</sequence>
<dbReference type="Gene3D" id="3.30.710.10">
    <property type="entry name" value="Potassium Channel Kv1.1, Chain A"/>
    <property type="match status" value="1"/>
</dbReference>
<evidence type="ECO:0000256" key="2">
    <source>
        <dbReference type="PROSITE-ProRule" id="PRU00023"/>
    </source>
</evidence>
<dbReference type="OrthoDB" id="1893551at2759"/>
<dbReference type="InterPro" id="IPR011333">
    <property type="entry name" value="SKP1/BTB/POZ_sf"/>
</dbReference>
<dbReference type="Gene3D" id="1.25.40.20">
    <property type="entry name" value="Ankyrin repeat-containing domain"/>
    <property type="match status" value="1"/>
</dbReference>
<feature type="compositionally biased region" description="Pro residues" evidence="4">
    <location>
        <begin position="1413"/>
        <end position="1423"/>
    </location>
</feature>
<dbReference type="InterPro" id="IPR036770">
    <property type="entry name" value="Ankyrin_rpt-contain_sf"/>
</dbReference>
<dbReference type="PROSITE" id="PS50297">
    <property type="entry name" value="ANK_REP_REGION"/>
    <property type="match status" value="1"/>
</dbReference>
<organism evidence="6 7">
    <name type="scientific">Diaporthe helianthi</name>
    <dbReference type="NCBI Taxonomy" id="158607"/>
    <lineage>
        <taxon>Eukaryota</taxon>
        <taxon>Fungi</taxon>
        <taxon>Dikarya</taxon>
        <taxon>Ascomycota</taxon>
        <taxon>Pezizomycotina</taxon>
        <taxon>Sordariomycetes</taxon>
        <taxon>Sordariomycetidae</taxon>
        <taxon>Diaporthales</taxon>
        <taxon>Diaporthaceae</taxon>
        <taxon>Diaporthe</taxon>
    </lineage>
</organism>
<gene>
    <name evidence="6" type="ORF">DHEL01_v203473</name>
</gene>
<evidence type="ECO:0000256" key="1">
    <source>
        <dbReference type="ARBA" id="ARBA00022737"/>
    </source>
</evidence>
<feature type="compositionally biased region" description="Low complexity" evidence="4">
    <location>
        <begin position="1287"/>
        <end position="1303"/>
    </location>
</feature>
<dbReference type="SMART" id="SM00248">
    <property type="entry name" value="ANK"/>
    <property type="match status" value="2"/>
</dbReference>
<evidence type="ECO:0000313" key="6">
    <source>
        <dbReference type="EMBL" id="POS78140.1"/>
    </source>
</evidence>
<dbReference type="EMBL" id="MAVT02000210">
    <property type="protein sequence ID" value="POS78140.1"/>
    <property type="molecule type" value="Genomic_DNA"/>
</dbReference>
<feature type="compositionally biased region" description="Polar residues" evidence="4">
    <location>
        <begin position="29"/>
        <end position="38"/>
    </location>
</feature>
<proteinExistence type="predicted"/>
<feature type="compositionally biased region" description="Low complexity" evidence="4">
    <location>
        <begin position="1424"/>
        <end position="1436"/>
    </location>
</feature>
<dbReference type="PROSITE" id="PS50012">
    <property type="entry name" value="RCC1_3"/>
    <property type="match status" value="3"/>
</dbReference>
<feature type="compositionally biased region" description="Basic and acidic residues" evidence="4">
    <location>
        <begin position="1336"/>
        <end position="1350"/>
    </location>
</feature>
<dbReference type="Pfam" id="PF13540">
    <property type="entry name" value="RCC1_2"/>
    <property type="match status" value="1"/>
</dbReference>
<feature type="compositionally biased region" description="Gly residues" evidence="4">
    <location>
        <begin position="39"/>
        <end position="48"/>
    </location>
</feature>
<dbReference type="InterPro" id="IPR009091">
    <property type="entry name" value="RCC1/BLIP-II"/>
</dbReference>
<feature type="region of interest" description="Disordered" evidence="4">
    <location>
        <begin position="29"/>
        <end position="54"/>
    </location>
</feature>
<dbReference type="SUPFAM" id="SSF54695">
    <property type="entry name" value="POZ domain"/>
    <property type="match status" value="1"/>
</dbReference>
<dbReference type="InterPro" id="IPR000408">
    <property type="entry name" value="Reg_chr_condens"/>
</dbReference>
<dbReference type="PANTHER" id="PTHR22872:SF2">
    <property type="entry name" value="INHIBITOR OF BRUTON TYROSINE KINASE"/>
    <property type="match status" value="1"/>
</dbReference>
<dbReference type="PROSITE" id="PS50088">
    <property type="entry name" value="ANK_REPEAT"/>
    <property type="match status" value="1"/>
</dbReference>
<feature type="repeat" description="RCC1" evidence="3">
    <location>
        <begin position="233"/>
        <end position="315"/>
    </location>
</feature>
<dbReference type="InParanoid" id="A0A2P5I6K8"/>
<name>A0A2P5I6K8_DIAHE</name>
<dbReference type="InterPro" id="IPR002110">
    <property type="entry name" value="Ankyrin_rpt"/>
</dbReference>
<evidence type="ECO:0000256" key="4">
    <source>
        <dbReference type="SAM" id="MobiDB-lite"/>
    </source>
</evidence>
<feature type="repeat" description="RCC1" evidence="3">
    <location>
        <begin position="371"/>
        <end position="430"/>
    </location>
</feature>
<feature type="region of interest" description="Disordered" evidence="4">
    <location>
        <begin position="1494"/>
        <end position="1598"/>
    </location>
</feature>
<comment type="caution">
    <text evidence="6">The sequence shown here is derived from an EMBL/GenBank/DDBJ whole genome shotgun (WGS) entry which is preliminary data.</text>
</comment>
<reference evidence="6" key="1">
    <citation type="submission" date="2017-09" db="EMBL/GenBank/DDBJ databases">
        <title>Polyketide synthases of a Diaporthe helianthi virulent isolate.</title>
        <authorList>
            <person name="Baroncelli R."/>
        </authorList>
    </citation>
    <scope>NUCLEOTIDE SEQUENCE [LARGE SCALE GENOMIC DNA]</scope>
    <source>
        <strain evidence="6">7/96</strain>
    </source>
</reference>
<accession>A0A2P5I6K8</accession>
<dbReference type="SUPFAM" id="SSF50985">
    <property type="entry name" value="RCC1/BLIP-II"/>
    <property type="match status" value="1"/>
</dbReference>
<feature type="domain" description="BTB" evidence="5">
    <location>
        <begin position="903"/>
        <end position="976"/>
    </location>
</feature>
<evidence type="ECO:0000259" key="5">
    <source>
        <dbReference type="PROSITE" id="PS50097"/>
    </source>
</evidence>
<evidence type="ECO:0000313" key="7">
    <source>
        <dbReference type="Proteomes" id="UP000094444"/>
    </source>
</evidence>